<keyword evidence="2" id="KW-1185">Reference proteome</keyword>
<dbReference type="AlphaFoldDB" id="A0AA41RQ27"/>
<accession>A0AA41RQ27</accession>
<dbReference type="Proteomes" id="UP001177140">
    <property type="component" value="Unassembled WGS sequence"/>
</dbReference>
<proteinExistence type="predicted"/>
<feature type="non-terminal residue" evidence="1">
    <location>
        <position position="1"/>
    </location>
</feature>
<organism evidence="1 2">
    <name type="scientific">Papaver nudicaule</name>
    <name type="common">Iceland poppy</name>
    <dbReference type="NCBI Taxonomy" id="74823"/>
    <lineage>
        <taxon>Eukaryota</taxon>
        <taxon>Viridiplantae</taxon>
        <taxon>Streptophyta</taxon>
        <taxon>Embryophyta</taxon>
        <taxon>Tracheophyta</taxon>
        <taxon>Spermatophyta</taxon>
        <taxon>Magnoliopsida</taxon>
        <taxon>Ranunculales</taxon>
        <taxon>Papaveraceae</taxon>
        <taxon>Papaveroideae</taxon>
        <taxon>Papaver</taxon>
    </lineage>
</organism>
<protein>
    <submittedName>
        <fullName evidence="1">Uncharacterized protein</fullName>
    </submittedName>
</protein>
<sequence>WNNICNPGDLYIDSTNQVTPASCDNGYCTNWCKDLCSGMGTLATQDRCHINGATTDCKCCCQRTPPSPCDPPYPAPGPSDFEGPAPYDYQICTDAQTLKKVQRTDGKDCMSKSLCEAECSKLGLLVARTECVANSNDVPGKVYHWYEQCCCGTTVPPPPPPCPPPPPPPCPCPCCNMDVNITISIKSGQAALEHNGSPPASTHVEL</sequence>
<reference evidence="1" key="1">
    <citation type="submission" date="2022-03" db="EMBL/GenBank/DDBJ databases">
        <title>A functionally conserved STORR gene fusion in Papaver species that diverged 16.8 million years ago.</title>
        <authorList>
            <person name="Catania T."/>
        </authorList>
    </citation>
    <scope>NUCLEOTIDE SEQUENCE</scope>
    <source>
        <strain evidence="1">S-191538</strain>
    </source>
</reference>
<dbReference type="EMBL" id="JAJJMA010002140">
    <property type="protein sequence ID" value="MCL7021566.1"/>
    <property type="molecule type" value="Genomic_DNA"/>
</dbReference>
<evidence type="ECO:0000313" key="1">
    <source>
        <dbReference type="EMBL" id="MCL7021566.1"/>
    </source>
</evidence>
<gene>
    <name evidence="1" type="ORF">MKW94_019629</name>
</gene>
<name>A0AA41RQ27_PAPNU</name>
<evidence type="ECO:0000313" key="2">
    <source>
        <dbReference type="Proteomes" id="UP001177140"/>
    </source>
</evidence>
<comment type="caution">
    <text evidence="1">The sequence shown here is derived from an EMBL/GenBank/DDBJ whole genome shotgun (WGS) entry which is preliminary data.</text>
</comment>